<proteinExistence type="predicted"/>
<evidence type="ECO:0000313" key="2">
    <source>
        <dbReference type="EMBL" id="KAL2513173.1"/>
    </source>
</evidence>
<name>A0ABD1TKN8_9LAMI</name>
<reference evidence="3" key="1">
    <citation type="submission" date="2024-07" db="EMBL/GenBank/DDBJ databases">
        <title>Two chromosome-level genome assemblies of Korean endemic species Abeliophyllum distichum and Forsythia ovata (Oleaceae).</title>
        <authorList>
            <person name="Jang H."/>
        </authorList>
    </citation>
    <scope>NUCLEOTIDE SEQUENCE [LARGE SCALE GENOMIC DNA]</scope>
</reference>
<organism evidence="2 3">
    <name type="scientific">Abeliophyllum distichum</name>
    <dbReference type="NCBI Taxonomy" id="126358"/>
    <lineage>
        <taxon>Eukaryota</taxon>
        <taxon>Viridiplantae</taxon>
        <taxon>Streptophyta</taxon>
        <taxon>Embryophyta</taxon>
        <taxon>Tracheophyta</taxon>
        <taxon>Spermatophyta</taxon>
        <taxon>Magnoliopsida</taxon>
        <taxon>eudicotyledons</taxon>
        <taxon>Gunneridae</taxon>
        <taxon>Pentapetalae</taxon>
        <taxon>asterids</taxon>
        <taxon>lamiids</taxon>
        <taxon>Lamiales</taxon>
        <taxon>Oleaceae</taxon>
        <taxon>Forsythieae</taxon>
        <taxon>Abeliophyllum</taxon>
    </lineage>
</organism>
<keyword evidence="3" id="KW-1185">Reference proteome</keyword>
<protein>
    <submittedName>
        <fullName evidence="2">Uncharacterized protein</fullName>
    </submittedName>
</protein>
<sequence length="122" mass="14132">MIESKVAKENALENGQEEDTEVSKEELLIEECVEKSKFERRKKDKDDDNDGQMITIQFGTMLLVMANNYLLANEFENNEHNKDMIDENEEASCTLECREGTSAIFQFIHSNNKEDDDEMTDI</sequence>
<evidence type="ECO:0000313" key="3">
    <source>
        <dbReference type="Proteomes" id="UP001604336"/>
    </source>
</evidence>
<dbReference type="EMBL" id="JBFOLK010000005">
    <property type="protein sequence ID" value="KAL2513173.1"/>
    <property type="molecule type" value="Genomic_DNA"/>
</dbReference>
<feature type="compositionally biased region" description="Basic and acidic residues" evidence="1">
    <location>
        <begin position="1"/>
        <end position="11"/>
    </location>
</feature>
<feature type="region of interest" description="Disordered" evidence="1">
    <location>
        <begin position="1"/>
        <end position="25"/>
    </location>
</feature>
<comment type="caution">
    <text evidence="2">The sequence shown here is derived from an EMBL/GenBank/DDBJ whole genome shotgun (WGS) entry which is preliminary data.</text>
</comment>
<dbReference type="AlphaFoldDB" id="A0ABD1TKN8"/>
<gene>
    <name evidence="2" type="ORF">Adt_18773</name>
</gene>
<evidence type="ECO:0000256" key="1">
    <source>
        <dbReference type="SAM" id="MobiDB-lite"/>
    </source>
</evidence>
<dbReference type="Proteomes" id="UP001604336">
    <property type="component" value="Unassembled WGS sequence"/>
</dbReference>
<accession>A0ABD1TKN8</accession>